<name>A0AAV7EZB2_ARIFI</name>
<evidence type="ECO:0000256" key="1">
    <source>
        <dbReference type="SAM" id="MobiDB-lite"/>
    </source>
</evidence>
<organism evidence="2 3">
    <name type="scientific">Aristolochia fimbriata</name>
    <name type="common">White veined hardy Dutchman's pipe vine</name>
    <dbReference type="NCBI Taxonomy" id="158543"/>
    <lineage>
        <taxon>Eukaryota</taxon>
        <taxon>Viridiplantae</taxon>
        <taxon>Streptophyta</taxon>
        <taxon>Embryophyta</taxon>
        <taxon>Tracheophyta</taxon>
        <taxon>Spermatophyta</taxon>
        <taxon>Magnoliopsida</taxon>
        <taxon>Magnoliidae</taxon>
        <taxon>Piperales</taxon>
        <taxon>Aristolochiaceae</taxon>
        <taxon>Aristolochia</taxon>
    </lineage>
</organism>
<dbReference type="EMBL" id="JAINDJ010000003">
    <property type="protein sequence ID" value="KAG9453236.1"/>
    <property type="molecule type" value="Genomic_DNA"/>
</dbReference>
<feature type="region of interest" description="Disordered" evidence="1">
    <location>
        <begin position="98"/>
        <end position="128"/>
    </location>
</feature>
<proteinExistence type="predicted"/>
<evidence type="ECO:0000313" key="2">
    <source>
        <dbReference type="EMBL" id="KAG9453236.1"/>
    </source>
</evidence>
<comment type="caution">
    <text evidence="2">The sequence shown here is derived from an EMBL/GenBank/DDBJ whole genome shotgun (WGS) entry which is preliminary data.</text>
</comment>
<sequence>MWASFRKSQEGSINMHKRGLMFLSMSIRLKLRQTREGRSTSPPPLPFSSSEGRVQQETETRGEGGKVHPQIPFVSLSWRKGLEVELSLPQIPLQCCEEMETQRPHPPLPTSLAPLDKKKGTGMDQDDP</sequence>
<dbReference type="Proteomes" id="UP000825729">
    <property type="component" value="Unassembled WGS sequence"/>
</dbReference>
<gene>
    <name evidence="2" type="ORF">H6P81_006140</name>
</gene>
<protein>
    <submittedName>
        <fullName evidence="2">Uncharacterized protein</fullName>
    </submittedName>
</protein>
<reference evidence="2 3" key="1">
    <citation type="submission" date="2021-07" db="EMBL/GenBank/DDBJ databases">
        <title>The Aristolochia fimbriata genome: insights into angiosperm evolution, floral development and chemical biosynthesis.</title>
        <authorList>
            <person name="Jiao Y."/>
        </authorList>
    </citation>
    <scope>NUCLEOTIDE SEQUENCE [LARGE SCALE GENOMIC DNA]</scope>
    <source>
        <strain evidence="2">IBCAS-2021</strain>
        <tissue evidence="2">Leaf</tissue>
    </source>
</reference>
<dbReference type="AlphaFoldDB" id="A0AAV7EZB2"/>
<feature type="region of interest" description="Disordered" evidence="1">
    <location>
        <begin position="33"/>
        <end position="69"/>
    </location>
</feature>
<keyword evidence="3" id="KW-1185">Reference proteome</keyword>
<evidence type="ECO:0000313" key="3">
    <source>
        <dbReference type="Proteomes" id="UP000825729"/>
    </source>
</evidence>
<accession>A0AAV7EZB2</accession>
<feature type="compositionally biased region" description="Basic and acidic residues" evidence="1">
    <location>
        <begin position="54"/>
        <end position="66"/>
    </location>
</feature>